<comment type="caution">
    <text evidence="1">The sequence shown here is derived from an EMBL/GenBank/DDBJ whole genome shotgun (WGS) entry which is preliminary data.</text>
</comment>
<evidence type="ECO:0000313" key="1">
    <source>
        <dbReference type="EMBL" id="KAJ3807579.1"/>
    </source>
</evidence>
<evidence type="ECO:0000313" key="2">
    <source>
        <dbReference type="Proteomes" id="UP001163835"/>
    </source>
</evidence>
<organism evidence="1 2">
    <name type="scientific">Lentinula aff. lateritia</name>
    <dbReference type="NCBI Taxonomy" id="2804960"/>
    <lineage>
        <taxon>Eukaryota</taxon>
        <taxon>Fungi</taxon>
        <taxon>Dikarya</taxon>
        <taxon>Basidiomycota</taxon>
        <taxon>Agaricomycotina</taxon>
        <taxon>Agaricomycetes</taxon>
        <taxon>Agaricomycetidae</taxon>
        <taxon>Agaricales</taxon>
        <taxon>Marasmiineae</taxon>
        <taxon>Omphalotaceae</taxon>
        <taxon>Lentinula</taxon>
    </lineage>
</organism>
<feature type="non-terminal residue" evidence="1">
    <location>
        <position position="1"/>
    </location>
</feature>
<keyword evidence="2" id="KW-1185">Reference proteome</keyword>
<accession>A0ACC1TS39</accession>
<protein>
    <submittedName>
        <fullName evidence="1">Uncharacterized protein</fullName>
    </submittedName>
</protein>
<proteinExistence type="predicted"/>
<feature type="non-terminal residue" evidence="1">
    <location>
        <position position="83"/>
    </location>
</feature>
<gene>
    <name evidence="1" type="ORF">F5876DRAFT_18085</name>
</gene>
<reference evidence="1" key="1">
    <citation type="submission" date="2022-09" db="EMBL/GenBank/DDBJ databases">
        <title>A Global Phylogenomic Analysis of the Shiitake Genus Lentinula.</title>
        <authorList>
            <consortium name="DOE Joint Genome Institute"/>
            <person name="Sierra-Patev S."/>
            <person name="Min B."/>
            <person name="Naranjo-Ortiz M."/>
            <person name="Looney B."/>
            <person name="Konkel Z."/>
            <person name="Slot J.C."/>
            <person name="Sakamoto Y."/>
            <person name="Steenwyk J.L."/>
            <person name="Rokas A."/>
            <person name="Carro J."/>
            <person name="Camarero S."/>
            <person name="Ferreira P."/>
            <person name="Molpeceres G."/>
            <person name="Ruiz-Duenas F.J."/>
            <person name="Serrano A."/>
            <person name="Henrissat B."/>
            <person name="Drula E."/>
            <person name="Hughes K.W."/>
            <person name="Mata J.L."/>
            <person name="Ishikawa N.K."/>
            <person name="Vargas-Isla R."/>
            <person name="Ushijima S."/>
            <person name="Smith C.A."/>
            <person name="Ahrendt S."/>
            <person name="Andreopoulos W."/>
            <person name="He G."/>
            <person name="Labutti K."/>
            <person name="Lipzen A."/>
            <person name="Ng V."/>
            <person name="Riley R."/>
            <person name="Sandor L."/>
            <person name="Barry K."/>
            <person name="Martinez A.T."/>
            <person name="Xiao Y."/>
            <person name="Gibbons J.G."/>
            <person name="Terashima K."/>
            <person name="Grigoriev I.V."/>
            <person name="Hibbett D.S."/>
        </authorList>
    </citation>
    <scope>NUCLEOTIDE SEQUENCE</scope>
    <source>
        <strain evidence="1">TMI1499</strain>
    </source>
</reference>
<dbReference type="EMBL" id="MU795292">
    <property type="protein sequence ID" value="KAJ3807579.1"/>
    <property type="molecule type" value="Genomic_DNA"/>
</dbReference>
<name>A0ACC1TS39_9AGAR</name>
<dbReference type="Proteomes" id="UP001163835">
    <property type="component" value="Unassembled WGS sequence"/>
</dbReference>
<sequence>RGKLEGMHKLPLDLELEIYSYLEPLDLLRLSRTSKYLRVFLMSRSNAIVWRVARSNVPDLPPLPSDLSEPEYANLVFASYCHV</sequence>